<organism evidence="1 2">
    <name type="scientific">Amycolatopsis acididurans</name>
    <dbReference type="NCBI Taxonomy" id="2724524"/>
    <lineage>
        <taxon>Bacteria</taxon>
        <taxon>Bacillati</taxon>
        <taxon>Actinomycetota</taxon>
        <taxon>Actinomycetes</taxon>
        <taxon>Pseudonocardiales</taxon>
        <taxon>Pseudonocardiaceae</taxon>
        <taxon>Amycolatopsis</taxon>
    </lineage>
</organism>
<dbReference type="EMBL" id="JAAXLS010000059">
    <property type="protein sequence ID" value="NKQ58534.1"/>
    <property type="molecule type" value="Genomic_DNA"/>
</dbReference>
<accession>A0ABX1JGM4</accession>
<gene>
    <name evidence="1" type="ORF">HFP15_37375</name>
</gene>
<proteinExistence type="predicted"/>
<evidence type="ECO:0000313" key="1">
    <source>
        <dbReference type="EMBL" id="NKQ58534.1"/>
    </source>
</evidence>
<evidence type="ECO:0000313" key="2">
    <source>
        <dbReference type="Proteomes" id="UP000715441"/>
    </source>
</evidence>
<name>A0ABX1JGM4_9PSEU</name>
<dbReference type="RefSeq" id="WP_168522462.1">
    <property type="nucleotide sequence ID" value="NZ_JAAXLS010000059.1"/>
</dbReference>
<keyword evidence="2" id="KW-1185">Reference proteome</keyword>
<dbReference type="Proteomes" id="UP000715441">
    <property type="component" value="Unassembled WGS sequence"/>
</dbReference>
<sequence length="108" mass="12289">MRRDTEIRHFPWCDEKTEHHRGDGGWRHDRLLGTFRPLQNDLALDELASRSPFELRIACHDKDSGARAVLSIEGWCETAEFDLAGIRRARDLFAHAADILAGACGSFR</sequence>
<protein>
    <submittedName>
        <fullName evidence="1">Uncharacterized protein</fullName>
    </submittedName>
</protein>
<comment type="caution">
    <text evidence="1">The sequence shown here is derived from an EMBL/GenBank/DDBJ whole genome shotgun (WGS) entry which is preliminary data.</text>
</comment>
<reference evidence="1 2" key="1">
    <citation type="submission" date="2020-04" db="EMBL/GenBank/DDBJ databases">
        <title>Novel species.</title>
        <authorList>
            <person name="Teo W.F.A."/>
            <person name="Lipun K."/>
            <person name="Srisuk N."/>
            <person name="Duangmal K."/>
        </authorList>
    </citation>
    <scope>NUCLEOTIDE SEQUENCE [LARGE SCALE GENOMIC DNA]</scope>
    <source>
        <strain evidence="1 2">K13G38</strain>
    </source>
</reference>